<dbReference type="EMBL" id="JACTAM010000917">
    <property type="protein sequence ID" value="KAI2646758.1"/>
    <property type="molecule type" value="Genomic_DNA"/>
</dbReference>
<comment type="caution">
    <text evidence="2">The sequence shown here is derived from an EMBL/GenBank/DDBJ whole genome shotgun (WGS) entry which is preliminary data.</text>
</comment>
<dbReference type="Proteomes" id="UP000830375">
    <property type="component" value="Unassembled WGS sequence"/>
</dbReference>
<keyword evidence="3" id="KW-1185">Reference proteome</keyword>
<organism evidence="2 3">
    <name type="scientific">Labeo rohita</name>
    <name type="common">Indian major carp</name>
    <name type="synonym">Cyprinus rohita</name>
    <dbReference type="NCBI Taxonomy" id="84645"/>
    <lineage>
        <taxon>Eukaryota</taxon>
        <taxon>Metazoa</taxon>
        <taxon>Chordata</taxon>
        <taxon>Craniata</taxon>
        <taxon>Vertebrata</taxon>
        <taxon>Euteleostomi</taxon>
        <taxon>Actinopterygii</taxon>
        <taxon>Neopterygii</taxon>
        <taxon>Teleostei</taxon>
        <taxon>Ostariophysi</taxon>
        <taxon>Cypriniformes</taxon>
        <taxon>Cyprinidae</taxon>
        <taxon>Labeoninae</taxon>
        <taxon>Labeonini</taxon>
        <taxon>Labeo</taxon>
    </lineage>
</organism>
<keyword evidence="1" id="KW-0175">Coiled coil</keyword>
<gene>
    <name evidence="2" type="ORF">H4Q32_025413</name>
</gene>
<accession>A0ABQ8L7S2</accession>
<sequence>MNRPVEDVTENVLSLQSKVEILEKENKSLKEKCCGLDGYKRRWNLRVAGIPERERENVKIVVIEVFRSLSPLSAEKLQDMVDIAHRLGPKSGNSNRRRIIVQFLS</sequence>
<name>A0ABQ8L7S2_LABRO</name>
<evidence type="ECO:0000313" key="3">
    <source>
        <dbReference type="Proteomes" id="UP000830375"/>
    </source>
</evidence>
<proteinExistence type="predicted"/>
<feature type="coiled-coil region" evidence="1">
    <location>
        <begin position="5"/>
        <end position="32"/>
    </location>
</feature>
<evidence type="ECO:0000313" key="2">
    <source>
        <dbReference type="EMBL" id="KAI2646758.1"/>
    </source>
</evidence>
<dbReference type="Gene3D" id="3.30.70.1820">
    <property type="entry name" value="L1 transposable element, RRM domain"/>
    <property type="match status" value="1"/>
</dbReference>
<evidence type="ECO:0000256" key="1">
    <source>
        <dbReference type="SAM" id="Coils"/>
    </source>
</evidence>
<protein>
    <submittedName>
        <fullName evidence="2">LINE-1 type transposase domain-containing protein 1</fullName>
    </submittedName>
</protein>
<reference evidence="2 3" key="1">
    <citation type="submission" date="2022-01" db="EMBL/GenBank/DDBJ databases">
        <title>A high-quality chromosome-level genome assembly of rohu carp, Labeo rohita.</title>
        <authorList>
            <person name="Arick M.A. II"/>
            <person name="Hsu C.-Y."/>
            <person name="Magbanua Z."/>
            <person name="Pechanova O."/>
            <person name="Grover C."/>
            <person name="Miller E."/>
            <person name="Thrash A."/>
            <person name="Ezzel L."/>
            <person name="Alam S."/>
            <person name="Benzie J."/>
            <person name="Hamilton M."/>
            <person name="Karsi A."/>
            <person name="Lawrence M.L."/>
            <person name="Peterson D.G."/>
        </authorList>
    </citation>
    <scope>NUCLEOTIDE SEQUENCE [LARGE SCALE GENOMIC DNA]</scope>
    <source>
        <strain evidence="3">BAU-BD-2019</strain>
        <tissue evidence="2">Blood</tissue>
    </source>
</reference>